<gene>
    <name evidence="1" type="primary">PARPA_03372.1 scaffold 7264</name>
</gene>
<evidence type="ECO:0000313" key="1">
    <source>
        <dbReference type="EMBL" id="CEP09818.1"/>
    </source>
</evidence>
<name>A0A0B7N325_9FUNG</name>
<organism evidence="1 2">
    <name type="scientific">Parasitella parasitica</name>
    <dbReference type="NCBI Taxonomy" id="35722"/>
    <lineage>
        <taxon>Eukaryota</taxon>
        <taxon>Fungi</taxon>
        <taxon>Fungi incertae sedis</taxon>
        <taxon>Mucoromycota</taxon>
        <taxon>Mucoromycotina</taxon>
        <taxon>Mucoromycetes</taxon>
        <taxon>Mucorales</taxon>
        <taxon>Mucorineae</taxon>
        <taxon>Mucoraceae</taxon>
        <taxon>Parasitella</taxon>
    </lineage>
</organism>
<evidence type="ECO:0000313" key="2">
    <source>
        <dbReference type="Proteomes" id="UP000054107"/>
    </source>
</evidence>
<dbReference type="OrthoDB" id="2288096at2759"/>
<dbReference type="AlphaFoldDB" id="A0A0B7N325"/>
<keyword evidence="2" id="KW-1185">Reference proteome</keyword>
<dbReference type="EMBL" id="LN722203">
    <property type="protein sequence ID" value="CEP09818.1"/>
    <property type="molecule type" value="Genomic_DNA"/>
</dbReference>
<proteinExistence type="predicted"/>
<protein>
    <submittedName>
        <fullName evidence="1">Uncharacterized protein</fullName>
    </submittedName>
</protein>
<sequence length="292" mass="33882">MSSSMNYNERRLVRGLTNFESELWNTYFDPLLSCLICDPEKLVHLRWTNATPSEGGKSRPDSVISKRQQLVYKGSIGYGEAKVNQGSSSRYFLCMDTLRLAIFSKNAIDVNKLEGALAFQIHGFWITFFISRLVSNGIYAFYEVANLHFPESLEDLPPFISLKNITLLLAVNDVFWRLCKKSDKAVTITNRYWYVDLKLTIMTSLESPNKFVTRRFCDRIRAPLQAEDADQMKKFMKSLVLYKEQVENLACLINKEVNSALDRRSSFGHALGPYYKKDIPRYHHWLNRNEED</sequence>
<reference evidence="1 2" key="1">
    <citation type="submission" date="2014-09" db="EMBL/GenBank/DDBJ databases">
        <authorList>
            <person name="Ellenberger Sabrina"/>
        </authorList>
    </citation>
    <scope>NUCLEOTIDE SEQUENCE [LARGE SCALE GENOMIC DNA]</scope>
    <source>
        <strain evidence="1 2">CBS 412.66</strain>
    </source>
</reference>
<accession>A0A0B7N325</accession>
<dbReference type="Proteomes" id="UP000054107">
    <property type="component" value="Unassembled WGS sequence"/>
</dbReference>